<dbReference type="InterPro" id="IPR027410">
    <property type="entry name" value="TCP-1-like_intermed_sf"/>
</dbReference>
<dbReference type="NCBIfam" id="NF009489">
    <property type="entry name" value="PRK12851.1"/>
    <property type="match status" value="1"/>
</dbReference>
<feature type="binding site" evidence="3">
    <location>
        <begin position="86"/>
        <end position="90"/>
    </location>
    <ligand>
        <name>ATP</name>
        <dbReference type="ChEBI" id="CHEBI:30616"/>
    </ligand>
</feature>
<dbReference type="GO" id="GO:0042026">
    <property type="term" value="P:protein refolding"/>
    <property type="evidence" value="ECO:0007669"/>
    <property type="project" value="UniProtKB-UniRule"/>
</dbReference>
<gene>
    <name evidence="3" type="primary">groEL</name>
    <name evidence="3" type="synonym">groL</name>
    <name evidence="7" type="ORF">A2845_01100</name>
</gene>
<comment type="subcellular location">
    <subcellularLocation>
        <location evidence="3">Cytoplasm</location>
    </subcellularLocation>
</comment>
<dbReference type="InterPro" id="IPR001844">
    <property type="entry name" value="Cpn60/GroEL"/>
</dbReference>
<organism evidence="7 8">
    <name type="scientific">Candidatus Lloydbacteria bacterium RIFCSPHIGHO2_01_FULL_49_22</name>
    <dbReference type="NCBI Taxonomy" id="1798658"/>
    <lineage>
        <taxon>Bacteria</taxon>
        <taxon>Candidatus Lloydiibacteriota</taxon>
    </lineage>
</organism>
<dbReference type="HAMAP" id="MF_00600">
    <property type="entry name" value="CH60"/>
    <property type="match status" value="1"/>
</dbReference>
<keyword evidence="3" id="KW-0413">Isomerase</keyword>
<evidence type="ECO:0000313" key="8">
    <source>
        <dbReference type="Proteomes" id="UP000177122"/>
    </source>
</evidence>
<dbReference type="GO" id="GO:0005737">
    <property type="term" value="C:cytoplasm"/>
    <property type="evidence" value="ECO:0007669"/>
    <property type="project" value="UniProtKB-SubCell"/>
</dbReference>
<feature type="binding site" evidence="3">
    <location>
        <position position="414"/>
    </location>
    <ligand>
        <name>ATP</name>
        <dbReference type="ChEBI" id="CHEBI:30616"/>
    </ligand>
</feature>
<keyword evidence="2 3" id="KW-0143">Chaperone</keyword>
<dbReference type="Gene3D" id="3.30.260.10">
    <property type="entry name" value="TCP-1-like chaperonin intermediate domain"/>
    <property type="match status" value="1"/>
</dbReference>
<evidence type="ECO:0000256" key="3">
    <source>
        <dbReference type="HAMAP-Rule" id="MF_00600"/>
    </source>
</evidence>
<dbReference type="InterPro" id="IPR027413">
    <property type="entry name" value="GROEL-like_equatorial_sf"/>
</dbReference>
<dbReference type="SUPFAM" id="SSF48592">
    <property type="entry name" value="GroEL equatorial domain-like"/>
    <property type="match status" value="1"/>
</dbReference>
<keyword evidence="3" id="KW-0963">Cytoplasm</keyword>
<dbReference type="Proteomes" id="UP000177122">
    <property type="component" value="Unassembled WGS sequence"/>
</dbReference>
<feature type="binding site" evidence="3">
    <location>
        <position position="508"/>
    </location>
    <ligand>
        <name>ATP</name>
        <dbReference type="ChEBI" id="CHEBI:30616"/>
    </ligand>
</feature>
<evidence type="ECO:0000256" key="6">
    <source>
        <dbReference type="SAM" id="Coils"/>
    </source>
</evidence>
<feature type="binding site" evidence="3">
    <location>
        <begin position="29"/>
        <end position="32"/>
    </location>
    <ligand>
        <name>ATP</name>
        <dbReference type="ChEBI" id="CHEBI:30616"/>
    </ligand>
</feature>
<reference evidence="7 8" key="1">
    <citation type="journal article" date="2016" name="Nat. Commun.">
        <title>Thousands of microbial genomes shed light on interconnected biogeochemical processes in an aquifer system.</title>
        <authorList>
            <person name="Anantharaman K."/>
            <person name="Brown C.T."/>
            <person name="Hug L.A."/>
            <person name="Sharon I."/>
            <person name="Castelle C.J."/>
            <person name="Probst A.J."/>
            <person name="Thomas B.C."/>
            <person name="Singh A."/>
            <person name="Wilkins M.J."/>
            <person name="Karaoz U."/>
            <person name="Brodie E.L."/>
            <person name="Williams K.H."/>
            <person name="Hubbard S.S."/>
            <person name="Banfield J.F."/>
        </authorList>
    </citation>
    <scope>NUCLEOTIDE SEQUENCE [LARGE SCALE GENOMIC DNA]</scope>
</reference>
<comment type="function">
    <text evidence="3 5">Together with its co-chaperonin GroES, plays an essential role in assisting protein folding. The GroEL-GroES system forms a nano-cage that allows encapsulation of the non-native substrate proteins and provides a physical environment optimized to promote and accelerate protein folding.</text>
</comment>
<protein>
    <recommendedName>
        <fullName evidence="3">Chaperonin GroEL</fullName>
        <ecNumber evidence="3">5.6.1.7</ecNumber>
    </recommendedName>
    <alternativeName>
        <fullName evidence="3">60 kDa chaperonin</fullName>
    </alternativeName>
    <alternativeName>
        <fullName evidence="3">Chaperonin-60</fullName>
        <shortName evidence="3">Cpn60</shortName>
    </alternativeName>
</protein>
<dbReference type="NCBIfam" id="NF009487">
    <property type="entry name" value="PRK12849.1"/>
    <property type="match status" value="1"/>
</dbReference>
<keyword evidence="3" id="KW-0067">ATP-binding</keyword>
<dbReference type="PANTHER" id="PTHR45633">
    <property type="entry name" value="60 KDA HEAT SHOCK PROTEIN, MITOCHONDRIAL"/>
    <property type="match status" value="1"/>
</dbReference>
<dbReference type="NCBIfam" id="NF000592">
    <property type="entry name" value="PRK00013.1"/>
    <property type="match status" value="1"/>
</dbReference>
<name>A0A1G2CWE3_9BACT</name>
<dbReference type="NCBIfam" id="NF009488">
    <property type="entry name" value="PRK12850.1"/>
    <property type="match status" value="1"/>
</dbReference>
<evidence type="ECO:0000313" key="7">
    <source>
        <dbReference type="EMBL" id="OGZ05729.1"/>
    </source>
</evidence>
<comment type="caution">
    <text evidence="3">Lacks conserved residue(s) required for the propagation of feature annotation.</text>
</comment>
<dbReference type="PRINTS" id="PR00298">
    <property type="entry name" value="CHAPERONIN60"/>
</dbReference>
<dbReference type="EMBL" id="MHLI01000007">
    <property type="protein sequence ID" value="OGZ05729.1"/>
    <property type="molecule type" value="Genomic_DNA"/>
</dbReference>
<dbReference type="SUPFAM" id="SSF52029">
    <property type="entry name" value="GroEL apical domain-like"/>
    <property type="match status" value="1"/>
</dbReference>
<evidence type="ECO:0000256" key="5">
    <source>
        <dbReference type="RuleBase" id="RU000419"/>
    </source>
</evidence>
<keyword evidence="6" id="KW-0175">Coiled coil</keyword>
<keyword evidence="3" id="KW-0547">Nucleotide-binding</keyword>
<evidence type="ECO:0000256" key="1">
    <source>
        <dbReference type="ARBA" id="ARBA00006607"/>
    </source>
</evidence>
<dbReference type="SUPFAM" id="SSF54849">
    <property type="entry name" value="GroEL-intermediate domain like"/>
    <property type="match status" value="1"/>
</dbReference>
<dbReference type="Gene3D" id="1.10.560.10">
    <property type="entry name" value="GroEL-like equatorial domain"/>
    <property type="match status" value="1"/>
</dbReference>
<accession>A0A1G2CWE3</accession>
<dbReference type="GO" id="GO:0005524">
    <property type="term" value="F:ATP binding"/>
    <property type="evidence" value="ECO:0007669"/>
    <property type="project" value="UniProtKB-UniRule"/>
</dbReference>
<dbReference type="CDD" id="cd03344">
    <property type="entry name" value="GroEL"/>
    <property type="match status" value="1"/>
</dbReference>
<dbReference type="GO" id="GO:0140662">
    <property type="term" value="F:ATP-dependent protein folding chaperone"/>
    <property type="evidence" value="ECO:0007669"/>
    <property type="project" value="InterPro"/>
</dbReference>
<dbReference type="NCBIfam" id="TIGR02348">
    <property type="entry name" value="GroEL"/>
    <property type="match status" value="1"/>
</dbReference>
<evidence type="ECO:0000256" key="2">
    <source>
        <dbReference type="ARBA" id="ARBA00023186"/>
    </source>
</evidence>
<sequence length="559" mass="59452">MAKQIISGEVARKALRSGVDKVADAVKITIGPRGRNVVMDKGYGAPMITNDGVSIAKEITLPNKMENMGAEIVKEVASRTDEIAGDGTTTAVILMQALVREGMSRIAMGANPMGVRRGMESALRDAVEALHIMAKPIKTDDEIEQVATISVESDEMGKKIAETIKKVGKDGVVTVEESQSFGIDAEIVEGMEFDKGYVSPYMITNPERMEAVYKDAYILLTDKKISSIQDVLPLLEKMASTGHKELVILAEDVDGEALTTFVVNKLRGGFSTLAVKTPGYGERKKDVLGDIAVVTGGTVVSDEVGITFENVTVEMLGRAGRVISTKEKTVIVDGKGKKADLVKRVDQLKKEIVRTDSKYDKEKLEERVAKLSGGVAILKVGAATETEMKYLKLKIEDAVKATKAAIAEGIVPGGGSTLVRVARLLEEKIGKSDASKKGHLDKENSEFLIGYHIVADALSAPFKQIVENAGRDDAAVFIKAIVESKGNAGYDAAKDAMVMDMLKAGIVDPVKVTRAGLEHAVSAAAILLTTEVAIADIPEKKEPAAAGGGVDGGMGDMGY</sequence>
<dbReference type="Gene3D" id="3.50.7.10">
    <property type="entry name" value="GroEL"/>
    <property type="match status" value="1"/>
</dbReference>
<dbReference type="FunFam" id="3.50.7.10:FF:000001">
    <property type="entry name" value="60 kDa chaperonin"/>
    <property type="match status" value="1"/>
</dbReference>
<comment type="subunit">
    <text evidence="3 5">Forms a cylinder of 14 subunits composed of two heptameric rings stacked back-to-back. Interacts with the co-chaperonin GroES.</text>
</comment>
<dbReference type="AlphaFoldDB" id="A0A1G2CWE3"/>
<feature type="coiled-coil region" evidence="6">
    <location>
        <begin position="338"/>
        <end position="365"/>
    </location>
</feature>
<feature type="binding site" evidence="3">
    <location>
        <begin position="491"/>
        <end position="493"/>
    </location>
    <ligand>
        <name>ATP</name>
        <dbReference type="ChEBI" id="CHEBI:30616"/>
    </ligand>
</feature>
<comment type="similarity">
    <text evidence="1 3 4">Belongs to the chaperonin (HSP60) family.</text>
</comment>
<evidence type="ECO:0000256" key="4">
    <source>
        <dbReference type="RuleBase" id="RU000418"/>
    </source>
</evidence>
<comment type="caution">
    <text evidence="7">The sequence shown here is derived from an EMBL/GenBank/DDBJ whole genome shotgun (WGS) entry which is preliminary data.</text>
</comment>
<dbReference type="InterPro" id="IPR002423">
    <property type="entry name" value="Cpn60/GroEL/TCP-1"/>
</dbReference>
<dbReference type="GO" id="GO:0016853">
    <property type="term" value="F:isomerase activity"/>
    <property type="evidence" value="ECO:0007669"/>
    <property type="project" value="UniProtKB-KW"/>
</dbReference>
<proteinExistence type="inferred from homology"/>
<dbReference type="InterPro" id="IPR027409">
    <property type="entry name" value="GroEL-like_apical_dom_sf"/>
</dbReference>
<dbReference type="EC" id="5.6.1.7" evidence="3"/>
<dbReference type="GO" id="GO:0051082">
    <property type="term" value="F:unfolded protein binding"/>
    <property type="evidence" value="ECO:0007669"/>
    <property type="project" value="UniProtKB-UniRule"/>
</dbReference>
<dbReference type="Pfam" id="PF00118">
    <property type="entry name" value="Cpn60_TCP1"/>
    <property type="match status" value="1"/>
</dbReference>